<dbReference type="Proteomes" id="UP001208017">
    <property type="component" value="Unassembled WGS sequence"/>
</dbReference>
<protein>
    <recommendedName>
        <fullName evidence="3">Aminodeoxychorismate lyase</fullName>
    </recommendedName>
</protein>
<sequence>MDTRALFLGVGSGLLAATLTLGIGQSLSSTQPVMPAPIQQGGDWKQAAEQAGMAVLTKQELDERLAAAKSEGAKQKAEELAQVPSAPQTVSVYIQPGMGTNDVALLLQAAGVLANGNELIRLRQGHPNPIRSGTYQLPVHGDPQAVLKQIATPPK</sequence>
<comment type="caution">
    <text evidence="1">The sequence shown here is derived from an EMBL/GenBank/DDBJ whole genome shotgun (WGS) entry which is preliminary data.</text>
</comment>
<evidence type="ECO:0000313" key="1">
    <source>
        <dbReference type="EMBL" id="MCX7568546.1"/>
    </source>
</evidence>
<organism evidence="1 2">
    <name type="scientific">Tumebacillus lacus</name>
    <dbReference type="NCBI Taxonomy" id="2995335"/>
    <lineage>
        <taxon>Bacteria</taxon>
        <taxon>Bacillati</taxon>
        <taxon>Bacillota</taxon>
        <taxon>Bacilli</taxon>
        <taxon>Bacillales</taxon>
        <taxon>Alicyclobacillaceae</taxon>
        <taxon>Tumebacillus</taxon>
    </lineage>
</organism>
<name>A0ABT3WVC1_9BACL</name>
<reference evidence="1 2" key="1">
    <citation type="submission" date="2022-11" db="EMBL/GenBank/DDBJ databases">
        <title>Study of microbial diversity in lake waters.</title>
        <authorList>
            <person name="Zhang J."/>
        </authorList>
    </citation>
    <scope>NUCLEOTIDE SEQUENCE [LARGE SCALE GENOMIC DNA]</scope>
    <source>
        <strain evidence="1 2">DT12</strain>
    </source>
</reference>
<keyword evidence="2" id="KW-1185">Reference proteome</keyword>
<proteinExistence type="predicted"/>
<dbReference type="EMBL" id="JAPMLT010000001">
    <property type="protein sequence ID" value="MCX7568546.1"/>
    <property type="molecule type" value="Genomic_DNA"/>
</dbReference>
<evidence type="ECO:0008006" key="3">
    <source>
        <dbReference type="Google" id="ProtNLM"/>
    </source>
</evidence>
<evidence type="ECO:0000313" key="2">
    <source>
        <dbReference type="Proteomes" id="UP001208017"/>
    </source>
</evidence>
<dbReference type="RefSeq" id="WP_267149791.1">
    <property type="nucleotide sequence ID" value="NZ_JAPMLT010000001.1"/>
</dbReference>
<gene>
    <name evidence="1" type="ORF">OS242_01010</name>
</gene>
<accession>A0ABT3WVC1</accession>